<proteinExistence type="predicted"/>
<dbReference type="InParanoid" id="A0A0C3JHC4"/>
<feature type="signal peptide" evidence="2">
    <location>
        <begin position="1"/>
        <end position="30"/>
    </location>
</feature>
<organism evidence="3 4">
    <name type="scientific">Pisolithus tinctorius Marx 270</name>
    <dbReference type="NCBI Taxonomy" id="870435"/>
    <lineage>
        <taxon>Eukaryota</taxon>
        <taxon>Fungi</taxon>
        <taxon>Dikarya</taxon>
        <taxon>Basidiomycota</taxon>
        <taxon>Agaricomycotina</taxon>
        <taxon>Agaricomycetes</taxon>
        <taxon>Agaricomycetidae</taxon>
        <taxon>Boletales</taxon>
        <taxon>Sclerodermatineae</taxon>
        <taxon>Pisolithaceae</taxon>
        <taxon>Pisolithus</taxon>
    </lineage>
</organism>
<dbReference type="GO" id="GO:0006629">
    <property type="term" value="P:lipid metabolic process"/>
    <property type="evidence" value="ECO:0007669"/>
    <property type="project" value="InterPro"/>
</dbReference>
<evidence type="ECO:0000256" key="1">
    <source>
        <dbReference type="SAM" id="Phobius"/>
    </source>
</evidence>
<protein>
    <recommendedName>
        <fullName evidence="5">Phosphatidylinositol-specific phospholipase C X domain-containing protein</fullName>
    </recommendedName>
</protein>
<dbReference type="Gene3D" id="3.20.20.190">
    <property type="entry name" value="Phosphatidylinositol (PI) phosphodiesterase"/>
    <property type="match status" value="1"/>
</dbReference>
<keyword evidence="1" id="KW-0472">Membrane</keyword>
<evidence type="ECO:0000313" key="4">
    <source>
        <dbReference type="Proteomes" id="UP000054217"/>
    </source>
</evidence>
<dbReference type="GO" id="GO:0008081">
    <property type="term" value="F:phosphoric diester hydrolase activity"/>
    <property type="evidence" value="ECO:0007669"/>
    <property type="project" value="InterPro"/>
</dbReference>
<dbReference type="InterPro" id="IPR017946">
    <property type="entry name" value="PLC-like_Pdiesterase_TIM-brl"/>
</dbReference>
<evidence type="ECO:0008006" key="5">
    <source>
        <dbReference type="Google" id="ProtNLM"/>
    </source>
</evidence>
<dbReference type="SUPFAM" id="SSF51695">
    <property type="entry name" value="PLC-like phosphodiesterases"/>
    <property type="match status" value="1"/>
</dbReference>
<dbReference type="STRING" id="870435.A0A0C3JHC4"/>
<dbReference type="PANTHER" id="PTHR13593:SF140">
    <property type="entry name" value="PLC-LIKE PHOSPHODIESTERASE"/>
    <property type="match status" value="1"/>
</dbReference>
<dbReference type="AlphaFoldDB" id="A0A0C3JHC4"/>
<feature type="chain" id="PRO_5002166191" description="Phosphatidylinositol-specific phospholipase C X domain-containing protein" evidence="2">
    <location>
        <begin position="31"/>
        <end position="384"/>
    </location>
</feature>
<name>A0A0C3JHC4_PISTI</name>
<evidence type="ECO:0000256" key="2">
    <source>
        <dbReference type="SAM" id="SignalP"/>
    </source>
</evidence>
<reference evidence="4" key="2">
    <citation type="submission" date="2015-01" db="EMBL/GenBank/DDBJ databases">
        <title>Evolutionary Origins and Diversification of the Mycorrhizal Mutualists.</title>
        <authorList>
            <consortium name="DOE Joint Genome Institute"/>
            <consortium name="Mycorrhizal Genomics Consortium"/>
            <person name="Kohler A."/>
            <person name="Kuo A."/>
            <person name="Nagy L.G."/>
            <person name="Floudas D."/>
            <person name="Copeland A."/>
            <person name="Barry K.W."/>
            <person name="Cichocki N."/>
            <person name="Veneault-Fourrey C."/>
            <person name="LaButti K."/>
            <person name="Lindquist E.A."/>
            <person name="Lipzen A."/>
            <person name="Lundell T."/>
            <person name="Morin E."/>
            <person name="Murat C."/>
            <person name="Riley R."/>
            <person name="Ohm R."/>
            <person name="Sun H."/>
            <person name="Tunlid A."/>
            <person name="Henrissat B."/>
            <person name="Grigoriev I.V."/>
            <person name="Hibbett D.S."/>
            <person name="Martin F."/>
        </authorList>
    </citation>
    <scope>NUCLEOTIDE SEQUENCE [LARGE SCALE GENOMIC DNA]</scope>
    <source>
        <strain evidence="4">Marx 270</strain>
    </source>
</reference>
<dbReference type="OrthoDB" id="7984201at2759"/>
<dbReference type="PANTHER" id="PTHR13593">
    <property type="match status" value="1"/>
</dbReference>
<dbReference type="InterPro" id="IPR051057">
    <property type="entry name" value="PI-PLC_domain"/>
</dbReference>
<dbReference type="Proteomes" id="UP000054217">
    <property type="component" value="Unassembled WGS sequence"/>
</dbReference>
<dbReference type="HOGENOM" id="CLU_037358_2_0_1"/>
<reference evidence="3 4" key="1">
    <citation type="submission" date="2014-04" db="EMBL/GenBank/DDBJ databases">
        <authorList>
            <consortium name="DOE Joint Genome Institute"/>
            <person name="Kuo A."/>
            <person name="Kohler A."/>
            <person name="Costa M.D."/>
            <person name="Nagy L.G."/>
            <person name="Floudas D."/>
            <person name="Copeland A."/>
            <person name="Barry K.W."/>
            <person name="Cichocki N."/>
            <person name="Veneault-Fourrey C."/>
            <person name="LaButti K."/>
            <person name="Lindquist E.A."/>
            <person name="Lipzen A."/>
            <person name="Lundell T."/>
            <person name="Morin E."/>
            <person name="Murat C."/>
            <person name="Sun H."/>
            <person name="Tunlid A."/>
            <person name="Henrissat B."/>
            <person name="Grigoriev I.V."/>
            <person name="Hibbett D.S."/>
            <person name="Martin F."/>
            <person name="Nordberg H.P."/>
            <person name="Cantor M.N."/>
            <person name="Hua S.X."/>
        </authorList>
    </citation>
    <scope>NUCLEOTIDE SEQUENCE [LARGE SCALE GENOMIC DNA]</scope>
    <source>
        <strain evidence="3 4">Marx 270</strain>
    </source>
</reference>
<keyword evidence="1" id="KW-1133">Transmembrane helix</keyword>
<sequence length="384" mass="41296">MRSLSFPPALVALIVCYVPFLALLSEFVAASSYTPGVRRATTCNGSPDLCDRSFGNVTFVGTHDSYAVGVNNLAANQDYNISQQLKDGIRMLQVQAHNQSGTIELCHTSCLLYDGGPFSAYLQTVKSWLGANPNDVLSILVVNSDGFPPTAYDSLYKSVGLDTVSYSPPSASMPASQWPTLGTLIDSGTRLITFMDTNADFTSVPYIISEFTNIWETPYDVTTTFDCSVNRTGGDPSTQMYLINHFLDQMLLGQPVPDPGQANETNAVSGPNSLGAQLELCVSEYGRNPNFMLVDFYEYGGGSVFEVAAAANGVTYNPSTPIATPIPQTNSSGSGGSNSSLWIRFSYWRTLIAVFVVILVVGTYLFYAADLSTAALANELALHL</sequence>
<evidence type="ECO:0000313" key="3">
    <source>
        <dbReference type="EMBL" id="KIO08483.1"/>
    </source>
</evidence>
<keyword evidence="4" id="KW-1185">Reference proteome</keyword>
<feature type="transmembrane region" description="Helical" evidence="1">
    <location>
        <begin position="347"/>
        <end position="367"/>
    </location>
</feature>
<gene>
    <name evidence="3" type="ORF">M404DRAFT_14506</name>
</gene>
<dbReference type="Pfam" id="PF26146">
    <property type="entry name" value="PI-PLC_X"/>
    <property type="match status" value="1"/>
</dbReference>
<keyword evidence="1" id="KW-0812">Transmembrane</keyword>
<dbReference type="EMBL" id="KN831957">
    <property type="protein sequence ID" value="KIO08483.1"/>
    <property type="molecule type" value="Genomic_DNA"/>
</dbReference>
<keyword evidence="2" id="KW-0732">Signal</keyword>
<accession>A0A0C3JHC4</accession>